<dbReference type="CDD" id="cd02440">
    <property type="entry name" value="AdoMet_MTases"/>
    <property type="match status" value="1"/>
</dbReference>
<dbReference type="Proteomes" id="UP000054498">
    <property type="component" value="Unassembled WGS sequence"/>
</dbReference>
<evidence type="ECO:0000313" key="2">
    <source>
        <dbReference type="EMBL" id="KIZ00602.1"/>
    </source>
</evidence>
<dbReference type="EMBL" id="KK101513">
    <property type="protein sequence ID" value="KIZ00602.1"/>
    <property type="molecule type" value="Genomic_DNA"/>
</dbReference>
<dbReference type="KEGG" id="mng:MNEG_7360"/>
<dbReference type="InterPro" id="IPR029063">
    <property type="entry name" value="SAM-dependent_MTases_sf"/>
</dbReference>
<dbReference type="SUPFAM" id="SSF53335">
    <property type="entry name" value="S-adenosyl-L-methionine-dependent methyltransferases"/>
    <property type="match status" value="1"/>
</dbReference>
<evidence type="ECO:0000256" key="1">
    <source>
        <dbReference type="SAM" id="MobiDB-lite"/>
    </source>
</evidence>
<feature type="region of interest" description="Disordered" evidence="1">
    <location>
        <begin position="191"/>
        <end position="212"/>
    </location>
</feature>
<organism evidence="2 3">
    <name type="scientific">Monoraphidium neglectum</name>
    <dbReference type="NCBI Taxonomy" id="145388"/>
    <lineage>
        <taxon>Eukaryota</taxon>
        <taxon>Viridiplantae</taxon>
        <taxon>Chlorophyta</taxon>
        <taxon>core chlorophytes</taxon>
        <taxon>Chlorophyceae</taxon>
        <taxon>CS clade</taxon>
        <taxon>Sphaeropleales</taxon>
        <taxon>Selenastraceae</taxon>
        <taxon>Monoraphidium</taxon>
    </lineage>
</organism>
<reference evidence="2 3" key="1">
    <citation type="journal article" date="2013" name="BMC Genomics">
        <title>Reconstruction of the lipid metabolism for the microalga Monoraphidium neglectum from its genome sequence reveals characteristics suitable for biofuel production.</title>
        <authorList>
            <person name="Bogen C."/>
            <person name="Al-Dilaimi A."/>
            <person name="Albersmeier A."/>
            <person name="Wichmann J."/>
            <person name="Grundmann M."/>
            <person name="Rupp O."/>
            <person name="Lauersen K.J."/>
            <person name="Blifernez-Klassen O."/>
            <person name="Kalinowski J."/>
            <person name="Goesmann A."/>
            <person name="Mussgnug J.H."/>
            <person name="Kruse O."/>
        </authorList>
    </citation>
    <scope>NUCLEOTIDE SEQUENCE [LARGE SCALE GENOMIC DNA]</scope>
    <source>
        <strain evidence="2 3">SAG 48.87</strain>
    </source>
</reference>
<dbReference type="Pfam" id="PF10294">
    <property type="entry name" value="Methyltransf_16"/>
    <property type="match status" value="1"/>
</dbReference>
<name>A0A0D2MJ03_9CHLO</name>
<keyword evidence="3" id="KW-1185">Reference proteome</keyword>
<protein>
    <submittedName>
        <fullName evidence="2">Uncharacterized protein</fullName>
    </submittedName>
</protein>
<feature type="compositionally biased region" description="Low complexity" evidence="1">
    <location>
        <begin position="125"/>
        <end position="148"/>
    </location>
</feature>
<dbReference type="GeneID" id="25740236"/>
<sequence>MACAGRVLAFDYGNGASVRIREGPLGDGLGARVWAIAHALCRELAGAPAAVAGLDVLEIGAGTGLCGIVAAKLGARRVVLTDNEPPVLENLRTCMHLNAGADGRSCPGTSTADHAGPSGGGGPSDGLSGEGPSEAAAADGCGTGAAAGDRGGEEGGGGHFHGITDAELFDDAESVDDLDFSELACAGGSGAYEEGNGHGPGPGGGGRGAAGAAQAAAARGEWEAANMEVRLLDWRDSLDVLDGGGARADALDAGAAPAAAAGGEGAPSVPEAENFALILGNETMYEPEHATLVAAVIAQRLAPGGRALLCSAVRFKDVFEAFRAACAGRGLRHRSARVWPRPEDCDGGILRDDYDGGFLLIAVDWADTPSSDWHRDDFE</sequence>
<dbReference type="RefSeq" id="XP_013899621.1">
    <property type="nucleotide sequence ID" value="XM_014044167.1"/>
</dbReference>
<dbReference type="PANTHER" id="PTHR14614:SF157">
    <property type="entry name" value="METHYLTRANSFERASE TYPE 12 DOMAIN-CONTAINING PROTEIN"/>
    <property type="match status" value="1"/>
</dbReference>
<feature type="region of interest" description="Disordered" evidence="1">
    <location>
        <begin position="105"/>
        <end position="163"/>
    </location>
</feature>
<proteinExistence type="predicted"/>
<evidence type="ECO:0000313" key="3">
    <source>
        <dbReference type="Proteomes" id="UP000054498"/>
    </source>
</evidence>
<gene>
    <name evidence="2" type="ORF">MNEG_7360</name>
</gene>
<dbReference type="OrthoDB" id="545599at2759"/>
<dbReference type="Gene3D" id="3.40.50.150">
    <property type="entry name" value="Vaccinia Virus protein VP39"/>
    <property type="match status" value="2"/>
</dbReference>
<feature type="compositionally biased region" description="Gly residues" evidence="1">
    <location>
        <begin position="197"/>
        <end position="209"/>
    </location>
</feature>
<dbReference type="PANTHER" id="PTHR14614">
    <property type="entry name" value="HEPATOCELLULAR CARCINOMA-ASSOCIATED ANTIGEN"/>
    <property type="match status" value="1"/>
</dbReference>
<accession>A0A0D2MJ03</accession>
<dbReference type="AlphaFoldDB" id="A0A0D2MJ03"/>
<dbReference type="InterPro" id="IPR019410">
    <property type="entry name" value="Methyltransf_16"/>
</dbReference>